<keyword evidence="4" id="KW-0410">Iron transport</keyword>
<dbReference type="PANTHER" id="PTHR32552">
    <property type="entry name" value="FERRICHROME IRON RECEPTOR-RELATED"/>
    <property type="match status" value="1"/>
</dbReference>
<name>A0A2K2G751_9SPHN</name>
<evidence type="ECO:0000256" key="6">
    <source>
        <dbReference type="ARBA" id="ARBA00023004"/>
    </source>
</evidence>
<evidence type="ECO:0000313" key="17">
    <source>
        <dbReference type="Proteomes" id="UP000236327"/>
    </source>
</evidence>
<evidence type="ECO:0000256" key="4">
    <source>
        <dbReference type="ARBA" id="ARBA00022496"/>
    </source>
</evidence>
<dbReference type="Pfam" id="PF00593">
    <property type="entry name" value="TonB_dep_Rec_b-barrel"/>
    <property type="match status" value="1"/>
</dbReference>
<dbReference type="InterPro" id="IPR036942">
    <property type="entry name" value="Beta-barrel_TonB_sf"/>
</dbReference>
<dbReference type="PROSITE" id="PS52016">
    <property type="entry name" value="TONB_DEPENDENT_REC_3"/>
    <property type="match status" value="1"/>
</dbReference>
<dbReference type="GO" id="GO:0006826">
    <property type="term" value="P:iron ion transport"/>
    <property type="evidence" value="ECO:0007669"/>
    <property type="project" value="UniProtKB-KW"/>
</dbReference>
<evidence type="ECO:0000256" key="1">
    <source>
        <dbReference type="ARBA" id="ARBA00004571"/>
    </source>
</evidence>
<keyword evidence="7" id="KW-0406">Ion transport</keyword>
<dbReference type="InterPro" id="IPR012910">
    <property type="entry name" value="Plug_dom"/>
</dbReference>
<keyword evidence="16" id="KW-0675">Receptor</keyword>
<gene>
    <name evidence="16" type="ORF">A8V01_01355</name>
</gene>
<proteinExistence type="inferred from homology"/>
<dbReference type="AlphaFoldDB" id="A0A2K2G751"/>
<evidence type="ECO:0000256" key="11">
    <source>
        <dbReference type="PROSITE-ProRule" id="PRU01360"/>
    </source>
</evidence>
<protein>
    <submittedName>
        <fullName evidence="16">TonB-dependent receptor</fullName>
    </submittedName>
</protein>
<keyword evidence="2 11" id="KW-0813">Transport</keyword>
<evidence type="ECO:0000256" key="8">
    <source>
        <dbReference type="ARBA" id="ARBA00023077"/>
    </source>
</evidence>
<sequence length="838" mass="89567">MTGNYKIHFASTLSGIALVAGLTAAPAMAQETPGGDIIVTARKTGEDILKVPVTVTAITSETLDAKGVVSVTDMAASTPGININNSSSGHADRSFQQVVMRGMTPSTTLATTTSMFIDGVAVSSPSQVSAISNPERVEIIKGPQSAYFGRNTFAGAINVVTKTPGNDWGGEVLGMLGTRNNWRLRGSIEGPIVEDLISFRLSGEQYSKDGSWKNQDGVTLGDQQTKSASLLVAITPSSDITIKLFGMMSEDKDGPAAQTRLYSYDIKAPDGSTVVQGQSNCTLTGDTRGVLNPTTGLPAGTAVSNPYFCGTIPTMANPVTANVTNTDFIRQFLNIGTNRIVDPSEGVQGYGLLRRTKHAHATFDWEVSDKLTLSALAGYNREVWTTMIDLDGYDGSALPSGYDYSGNGQIEANETYGQGYFDYPYLIERKIDDFSLEGRLQYVSGPFRGVAGISYLSADQLQGLGGGTGALTASSLSPGGLSRNKTTGLFFGLTYDLTDTISASFEGRYQIDQLQSFARPAGVTVASSVFIPAGFYSGGTVLASAKYKNFTPRAIVNWQITPDMMVYASWAKGVNPAQFNTGILSNAASVQQAAYDAGGQLAIEPEKITNYEIGLKGRIGSTLRYTFAAYYAQWRNQINSTIIVAPDATQVTGYSFVTANMNAGSVNLRGIEGEVSWRPTQFLTIDAAGAINDSDIQEFKSSTVSALTGIYDFSGKEMKNTSKYSANVGVQVGTEISGWDDSSWFLRGDWNFKSGVWSNEANLARTPDLHLFNARAGITRGNLSIEAFVNNIFNNKTPLTISDNYTLSPLFPYSSRTSALMLGLGDLRTAGVQAKIKF</sequence>
<keyword evidence="10 11" id="KW-0998">Cell outer membrane</keyword>
<evidence type="ECO:0000256" key="13">
    <source>
        <dbReference type="SAM" id="SignalP"/>
    </source>
</evidence>
<keyword evidence="8 12" id="KW-0798">TonB box</keyword>
<evidence type="ECO:0000256" key="12">
    <source>
        <dbReference type="RuleBase" id="RU003357"/>
    </source>
</evidence>
<evidence type="ECO:0000259" key="15">
    <source>
        <dbReference type="Pfam" id="PF07715"/>
    </source>
</evidence>
<keyword evidence="6" id="KW-0408">Iron</keyword>
<evidence type="ECO:0000259" key="14">
    <source>
        <dbReference type="Pfam" id="PF00593"/>
    </source>
</evidence>
<dbReference type="Proteomes" id="UP000236327">
    <property type="component" value="Unassembled WGS sequence"/>
</dbReference>
<organism evidence="16 17">
    <name type="scientific">Novosphingobium guangzhouense</name>
    <dbReference type="NCBI Taxonomy" id="1850347"/>
    <lineage>
        <taxon>Bacteria</taxon>
        <taxon>Pseudomonadati</taxon>
        <taxon>Pseudomonadota</taxon>
        <taxon>Alphaproteobacteria</taxon>
        <taxon>Sphingomonadales</taxon>
        <taxon>Sphingomonadaceae</taxon>
        <taxon>Novosphingobium</taxon>
    </lineage>
</organism>
<keyword evidence="17" id="KW-1185">Reference proteome</keyword>
<dbReference type="Gene3D" id="2.40.170.20">
    <property type="entry name" value="TonB-dependent receptor, beta-barrel domain"/>
    <property type="match status" value="2"/>
</dbReference>
<comment type="subcellular location">
    <subcellularLocation>
        <location evidence="1 11">Cell outer membrane</location>
        <topology evidence="1 11">Multi-pass membrane protein</topology>
    </subcellularLocation>
</comment>
<evidence type="ECO:0000256" key="7">
    <source>
        <dbReference type="ARBA" id="ARBA00023065"/>
    </source>
</evidence>
<feature type="chain" id="PRO_5014365694" evidence="13">
    <location>
        <begin position="30"/>
        <end position="838"/>
    </location>
</feature>
<keyword evidence="13" id="KW-0732">Signal</keyword>
<keyword evidence="9 11" id="KW-0472">Membrane</keyword>
<evidence type="ECO:0000256" key="2">
    <source>
        <dbReference type="ARBA" id="ARBA00022448"/>
    </source>
</evidence>
<reference evidence="16 17" key="1">
    <citation type="submission" date="2016-05" db="EMBL/GenBank/DDBJ databases">
        <title>Complete genome sequence of Novosphingobium guangzhouense SA925(T).</title>
        <authorList>
            <person name="Sha S."/>
        </authorList>
    </citation>
    <scope>NUCLEOTIDE SEQUENCE [LARGE SCALE GENOMIC DNA]</scope>
    <source>
        <strain evidence="16 17">SA925</strain>
    </source>
</reference>
<evidence type="ECO:0000256" key="5">
    <source>
        <dbReference type="ARBA" id="ARBA00022692"/>
    </source>
</evidence>
<evidence type="ECO:0000256" key="10">
    <source>
        <dbReference type="ARBA" id="ARBA00023237"/>
    </source>
</evidence>
<dbReference type="OrthoDB" id="9760494at2"/>
<dbReference type="SUPFAM" id="SSF56935">
    <property type="entry name" value="Porins"/>
    <property type="match status" value="1"/>
</dbReference>
<dbReference type="PANTHER" id="PTHR32552:SF81">
    <property type="entry name" value="TONB-DEPENDENT OUTER MEMBRANE RECEPTOR"/>
    <property type="match status" value="1"/>
</dbReference>
<accession>A0A2K2G751</accession>
<dbReference type="Pfam" id="PF07715">
    <property type="entry name" value="Plug"/>
    <property type="match status" value="1"/>
</dbReference>
<evidence type="ECO:0000256" key="3">
    <source>
        <dbReference type="ARBA" id="ARBA00022452"/>
    </source>
</evidence>
<evidence type="ECO:0000313" key="16">
    <source>
        <dbReference type="EMBL" id="PNU06849.1"/>
    </source>
</evidence>
<evidence type="ECO:0000256" key="9">
    <source>
        <dbReference type="ARBA" id="ARBA00023136"/>
    </source>
</evidence>
<keyword evidence="3 11" id="KW-1134">Transmembrane beta strand</keyword>
<dbReference type="InterPro" id="IPR000531">
    <property type="entry name" value="Beta-barrel_TonB"/>
</dbReference>
<dbReference type="RefSeq" id="WP_103094138.1">
    <property type="nucleotide sequence ID" value="NZ_LYMM01000001.1"/>
</dbReference>
<feature type="domain" description="TonB-dependent receptor plug" evidence="15">
    <location>
        <begin position="49"/>
        <end position="156"/>
    </location>
</feature>
<comment type="similarity">
    <text evidence="11 12">Belongs to the TonB-dependent receptor family.</text>
</comment>
<comment type="caution">
    <text evidence="16">The sequence shown here is derived from an EMBL/GenBank/DDBJ whole genome shotgun (WGS) entry which is preliminary data.</text>
</comment>
<feature type="signal peptide" evidence="13">
    <location>
        <begin position="1"/>
        <end position="29"/>
    </location>
</feature>
<dbReference type="EMBL" id="LYMM01000001">
    <property type="protein sequence ID" value="PNU06849.1"/>
    <property type="molecule type" value="Genomic_DNA"/>
</dbReference>
<keyword evidence="5 11" id="KW-0812">Transmembrane</keyword>
<dbReference type="GO" id="GO:0009279">
    <property type="term" value="C:cell outer membrane"/>
    <property type="evidence" value="ECO:0007669"/>
    <property type="project" value="UniProtKB-SubCell"/>
</dbReference>
<dbReference type="InterPro" id="IPR039426">
    <property type="entry name" value="TonB-dep_rcpt-like"/>
</dbReference>
<feature type="domain" description="TonB-dependent receptor-like beta-barrel" evidence="14">
    <location>
        <begin position="356"/>
        <end position="792"/>
    </location>
</feature>